<dbReference type="PANTHER" id="PTHR19856:SF0">
    <property type="entry name" value="WD REPEAT-CONTAINING PROTEIN 1"/>
    <property type="match status" value="1"/>
</dbReference>
<accession>A0A7I4XY34</accession>
<feature type="repeat" description="WD" evidence="5">
    <location>
        <begin position="516"/>
        <end position="550"/>
    </location>
</feature>
<dbReference type="FunFam" id="2.130.10.10:FF:000167">
    <property type="entry name" value="Actin-interacting protein 1"/>
    <property type="match status" value="1"/>
</dbReference>
<evidence type="ECO:0000256" key="4">
    <source>
        <dbReference type="ARBA" id="ARBA00067845"/>
    </source>
</evidence>
<dbReference type="GO" id="GO:0030864">
    <property type="term" value="C:cortical actin cytoskeleton"/>
    <property type="evidence" value="ECO:0007669"/>
    <property type="project" value="TreeGrafter"/>
</dbReference>
<proteinExistence type="inferred from homology"/>
<evidence type="ECO:0000313" key="6">
    <source>
        <dbReference type="Proteomes" id="UP000025227"/>
    </source>
</evidence>
<evidence type="ECO:0000256" key="5">
    <source>
        <dbReference type="PROSITE-ProRule" id="PRU00221"/>
    </source>
</evidence>
<sequence length="643" mass="69746">MNGDESNEYKKVRAFASLPRTVRGFPTVITSSPKGDKIIYCNGNSVFIVDVENVTNVDIYTEHPVATTVAKMSPSGFYIASGDSAGNVRIWDTTQSTHILKATYQVFSGSVRDIAWNDDSKRIAAVGEGRERFGHVFLFDTGTSNGNLSGQSRPMSSIDFRPTRPYRLISGSEDNTVAIFEGPPFKFKTTFHEHSRFVHVVLFEGTEGTKTGELIDESVKTGAAHSGSVFGLAWSPCGKRIATASGDKTVKIWNVPEKTLEKVVTFGDSTEDQQIGISWSPKALVSVSLAGFLSFIDTAGSITKVVQGHNKGITALALSSCKRFLITADFEGHMTRWNVSNGESFRIQPSLHNSQVVGLTVGRDELLMSCAWDDTVRFTHGAVSSNDSIKSTSVKLPSQPQGMATSHEGNSTVIACYKNILVFEGEKLSVDLGVSFNPSCAAIYGDLVAVGGAGFESPCIFILRRGSARKNGHCTFNPHHTSCILTNGKYLVATDSGRKVVPYSVDDFKTIAQKEWTFHTAKVNCVAWSPDNRHLATGGLDTNIIIWDLEHSGEHPIIIRGAHPMSPVNGLAFLSADELLSVGQDANVKPLENQFAIAALTNLLYALIIVPFRGTYLCTIAERSALQKLITNLLSLTDALYVV</sequence>
<dbReference type="InterPro" id="IPR001680">
    <property type="entry name" value="WD40_rpt"/>
</dbReference>
<dbReference type="GO" id="GO:0051015">
    <property type="term" value="F:actin filament binding"/>
    <property type="evidence" value="ECO:0007669"/>
    <property type="project" value="TreeGrafter"/>
</dbReference>
<keyword evidence="1 5" id="KW-0853">WD repeat</keyword>
<dbReference type="PANTHER" id="PTHR19856">
    <property type="entry name" value="WD-REPEATCONTAINING PROTEIN WDR1"/>
    <property type="match status" value="1"/>
</dbReference>
<dbReference type="Gene3D" id="2.130.10.10">
    <property type="entry name" value="YVTN repeat-like/Quinoprotein amine dehydrogenase"/>
    <property type="match status" value="2"/>
</dbReference>
<dbReference type="Proteomes" id="UP000025227">
    <property type="component" value="Unplaced"/>
</dbReference>
<name>A0A7I4XY34_HAECO</name>
<dbReference type="GO" id="GO:0030834">
    <property type="term" value="P:regulation of actin filament depolymerization"/>
    <property type="evidence" value="ECO:0007669"/>
    <property type="project" value="UniProtKB-ARBA"/>
</dbReference>
<dbReference type="Pfam" id="PF00400">
    <property type="entry name" value="WD40"/>
    <property type="match status" value="5"/>
</dbReference>
<evidence type="ECO:0000313" key="7">
    <source>
        <dbReference type="WBParaSite" id="HCON_00018830-00001"/>
    </source>
</evidence>
<dbReference type="PROSITE" id="PS50294">
    <property type="entry name" value="WD_REPEATS_REGION"/>
    <property type="match status" value="2"/>
</dbReference>
<protein>
    <recommendedName>
        <fullName evidence="4">Actin-interacting protein 1</fullName>
    </recommendedName>
</protein>
<dbReference type="SUPFAM" id="SSF50978">
    <property type="entry name" value="WD40 repeat-like"/>
    <property type="match status" value="2"/>
</dbReference>
<keyword evidence="2" id="KW-0677">Repeat</keyword>
<comment type="similarity">
    <text evidence="3">Belongs to the WD repeat AIP1 family.</text>
</comment>
<dbReference type="PRINTS" id="PR00320">
    <property type="entry name" value="GPROTEINBRPT"/>
</dbReference>
<dbReference type="FunFam" id="2.130.10.10:FF:000102">
    <property type="entry name" value="Actin-interacting protein 1"/>
    <property type="match status" value="1"/>
</dbReference>
<dbReference type="OrthoDB" id="2306at2759"/>
<evidence type="ECO:0000256" key="1">
    <source>
        <dbReference type="ARBA" id="ARBA00022574"/>
    </source>
</evidence>
<dbReference type="PROSITE" id="PS00678">
    <property type="entry name" value="WD_REPEATS_1"/>
    <property type="match status" value="2"/>
</dbReference>
<dbReference type="GO" id="GO:0040011">
    <property type="term" value="P:locomotion"/>
    <property type="evidence" value="ECO:0007669"/>
    <property type="project" value="TreeGrafter"/>
</dbReference>
<dbReference type="GO" id="GO:0030042">
    <property type="term" value="P:actin filament depolymerization"/>
    <property type="evidence" value="ECO:0007669"/>
    <property type="project" value="TreeGrafter"/>
</dbReference>
<feature type="repeat" description="WD" evidence="5">
    <location>
        <begin position="306"/>
        <end position="347"/>
    </location>
</feature>
<evidence type="ECO:0000256" key="2">
    <source>
        <dbReference type="ARBA" id="ARBA00022737"/>
    </source>
</evidence>
<keyword evidence="6" id="KW-1185">Reference proteome</keyword>
<dbReference type="AlphaFoldDB" id="A0A7I4XY34"/>
<dbReference type="SMART" id="SM00320">
    <property type="entry name" value="WD40"/>
    <property type="match status" value="8"/>
</dbReference>
<dbReference type="PROSITE" id="PS50082">
    <property type="entry name" value="WD_REPEATS_2"/>
    <property type="match status" value="4"/>
</dbReference>
<organism evidence="6 7">
    <name type="scientific">Haemonchus contortus</name>
    <name type="common">Barber pole worm</name>
    <dbReference type="NCBI Taxonomy" id="6289"/>
    <lineage>
        <taxon>Eukaryota</taxon>
        <taxon>Metazoa</taxon>
        <taxon>Ecdysozoa</taxon>
        <taxon>Nematoda</taxon>
        <taxon>Chromadorea</taxon>
        <taxon>Rhabditida</taxon>
        <taxon>Rhabditina</taxon>
        <taxon>Rhabditomorpha</taxon>
        <taxon>Strongyloidea</taxon>
        <taxon>Trichostrongylidae</taxon>
        <taxon>Haemonchus</taxon>
    </lineage>
</organism>
<reference evidence="7" key="1">
    <citation type="submission" date="2020-12" db="UniProtKB">
        <authorList>
            <consortium name="WormBaseParasite"/>
        </authorList>
    </citation>
    <scope>IDENTIFICATION</scope>
    <source>
        <strain evidence="7">MHco3</strain>
    </source>
</reference>
<feature type="repeat" description="WD" evidence="5">
    <location>
        <begin position="222"/>
        <end position="263"/>
    </location>
</feature>
<feature type="repeat" description="WD" evidence="5">
    <location>
        <begin position="60"/>
        <end position="101"/>
    </location>
</feature>
<dbReference type="GO" id="GO:0030833">
    <property type="term" value="P:regulation of actin filament polymerization"/>
    <property type="evidence" value="ECO:0007669"/>
    <property type="project" value="UniProtKB-ARBA"/>
</dbReference>
<dbReference type="GO" id="GO:0045214">
    <property type="term" value="P:sarcomere organization"/>
    <property type="evidence" value="ECO:0007669"/>
    <property type="project" value="TreeGrafter"/>
</dbReference>
<dbReference type="InterPro" id="IPR036322">
    <property type="entry name" value="WD40_repeat_dom_sf"/>
</dbReference>
<dbReference type="InterPro" id="IPR019775">
    <property type="entry name" value="WD40_repeat_CS"/>
</dbReference>
<evidence type="ECO:0000256" key="3">
    <source>
        <dbReference type="ARBA" id="ARBA00038366"/>
    </source>
</evidence>
<dbReference type="InterPro" id="IPR015943">
    <property type="entry name" value="WD40/YVTN_repeat-like_dom_sf"/>
</dbReference>
<dbReference type="OMA" id="GSIDTCV"/>
<dbReference type="WBParaSite" id="HCON_00018830-00001">
    <property type="protein sequence ID" value="HCON_00018830-00001"/>
    <property type="gene ID" value="HCON_00018830"/>
</dbReference>
<dbReference type="InterPro" id="IPR020472">
    <property type="entry name" value="WD40_PAC1"/>
</dbReference>